<evidence type="ECO:0000313" key="1">
    <source>
        <dbReference type="EMBL" id="CAH0106915.1"/>
    </source>
</evidence>
<evidence type="ECO:0000313" key="2">
    <source>
        <dbReference type="Proteomes" id="UP000789390"/>
    </source>
</evidence>
<sequence>MASTSRSYFSYENHLLCNSHDCFDTWKSCCHHCCLSQPCSQIDHQFLFGMSFPLADVLIALCSMWPHLVNELAKPRRLLCLNTSVSEGFATVGNCDISYCYGRNGFRVDLGRMVYAERQKQLVEVIIRMDSI</sequence>
<reference evidence="1" key="1">
    <citation type="submission" date="2021-11" db="EMBL/GenBank/DDBJ databases">
        <authorList>
            <person name="Schell T."/>
        </authorList>
    </citation>
    <scope>NUCLEOTIDE SEQUENCE</scope>
    <source>
        <strain evidence="1">M5</strain>
    </source>
</reference>
<protein>
    <submittedName>
        <fullName evidence="1">Uncharacterized protein</fullName>
    </submittedName>
</protein>
<accession>A0A8J2S0M5</accession>
<organism evidence="1 2">
    <name type="scientific">Daphnia galeata</name>
    <dbReference type="NCBI Taxonomy" id="27404"/>
    <lineage>
        <taxon>Eukaryota</taxon>
        <taxon>Metazoa</taxon>
        <taxon>Ecdysozoa</taxon>
        <taxon>Arthropoda</taxon>
        <taxon>Crustacea</taxon>
        <taxon>Branchiopoda</taxon>
        <taxon>Diplostraca</taxon>
        <taxon>Cladocera</taxon>
        <taxon>Anomopoda</taxon>
        <taxon>Daphniidae</taxon>
        <taxon>Daphnia</taxon>
    </lineage>
</organism>
<dbReference type="AlphaFoldDB" id="A0A8J2S0M5"/>
<comment type="caution">
    <text evidence="1">The sequence shown here is derived from an EMBL/GenBank/DDBJ whole genome shotgun (WGS) entry which is preliminary data.</text>
</comment>
<gene>
    <name evidence="1" type="ORF">DGAL_LOCUS10079</name>
</gene>
<dbReference type="EMBL" id="CAKKLH010000239">
    <property type="protein sequence ID" value="CAH0106915.1"/>
    <property type="molecule type" value="Genomic_DNA"/>
</dbReference>
<proteinExistence type="predicted"/>
<name>A0A8J2S0M5_9CRUS</name>
<keyword evidence="2" id="KW-1185">Reference proteome</keyword>
<dbReference type="Proteomes" id="UP000789390">
    <property type="component" value="Unassembled WGS sequence"/>
</dbReference>